<dbReference type="OrthoDB" id="9785502at2"/>
<dbReference type="AlphaFoldDB" id="A0A1G9S6Z1"/>
<dbReference type="RefSeq" id="WP_091568865.1">
    <property type="nucleotide sequence ID" value="NZ_FNHP01000004.1"/>
</dbReference>
<dbReference type="CDD" id="cd00340">
    <property type="entry name" value="GSH_Peroxidase"/>
    <property type="match status" value="1"/>
</dbReference>
<dbReference type="Proteomes" id="UP000198552">
    <property type="component" value="Unassembled WGS sequence"/>
</dbReference>
<evidence type="ECO:0000256" key="1">
    <source>
        <dbReference type="ARBA" id="ARBA00006926"/>
    </source>
</evidence>
<sequence>MSVRALALWCAAFSTVPAVAQAAASQPAAGASPTAQAAPAHCPALLQHTFPRLQDESPQSLCQYAGKVLLVVNTASYCGFTYQYEGLEALYKKYKDRGLVVLGFPSNDFFQEKSDNQDIADFCYNTYGVVFPMFARSAVRGSDANPLYRQLAQATGKKPSWNFNKYLIDRAGRTVTHYGSRVEPSDKAFVQQLEALLAQR</sequence>
<dbReference type="EMBL" id="FNHP01000004">
    <property type="protein sequence ID" value="SDM31171.1"/>
    <property type="molecule type" value="Genomic_DNA"/>
</dbReference>
<comment type="similarity">
    <text evidence="1 5">Belongs to the glutathione peroxidase family.</text>
</comment>
<dbReference type="PROSITE" id="PS00460">
    <property type="entry name" value="GLUTATHIONE_PEROXID_1"/>
    <property type="match status" value="1"/>
</dbReference>
<dbReference type="InterPro" id="IPR029759">
    <property type="entry name" value="GPX_AS"/>
</dbReference>
<evidence type="ECO:0000256" key="6">
    <source>
        <dbReference type="SAM" id="SignalP"/>
    </source>
</evidence>
<proteinExistence type="inferred from homology"/>
<evidence type="ECO:0000256" key="5">
    <source>
        <dbReference type="RuleBase" id="RU000499"/>
    </source>
</evidence>
<dbReference type="PROSITE" id="PS51355">
    <property type="entry name" value="GLUTATHIONE_PEROXID_3"/>
    <property type="match status" value="1"/>
</dbReference>
<dbReference type="SUPFAM" id="SSF52833">
    <property type="entry name" value="Thioredoxin-like"/>
    <property type="match status" value="1"/>
</dbReference>
<dbReference type="PANTHER" id="PTHR11592">
    <property type="entry name" value="GLUTATHIONE PEROXIDASE"/>
    <property type="match status" value="1"/>
</dbReference>
<keyword evidence="3 5" id="KW-0560">Oxidoreductase</keyword>
<evidence type="ECO:0000313" key="8">
    <source>
        <dbReference type="EMBL" id="SDM31171.1"/>
    </source>
</evidence>
<feature type="signal peptide" evidence="6">
    <location>
        <begin position="1"/>
        <end position="20"/>
    </location>
</feature>
<dbReference type="PIRSF" id="PIRSF000303">
    <property type="entry name" value="Glutathion_perox"/>
    <property type="match status" value="1"/>
</dbReference>
<dbReference type="InterPro" id="IPR000889">
    <property type="entry name" value="Glutathione_peroxidase"/>
</dbReference>
<dbReference type="Pfam" id="PF00255">
    <property type="entry name" value="GSHPx"/>
    <property type="match status" value="1"/>
</dbReference>
<protein>
    <recommendedName>
        <fullName evidence="5">Glutathione peroxidase</fullName>
    </recommendedName>
</protein>
<evidence type="ECO:0000256" key="2">
    <source>
        <dbReference type="ARBA" id="ARBA00022559"/>
    </source>
</evidence>
<dbReference type="STRING" id="1527607.SAMN05428957_104145"/>
<gene>
    <name evidence="8" type="ORF">SAMN05428957_104145</name>
</gene>
<dbReference type="Gene3D" id="3.40.30.10">
    <property type="entry name" value="Glutaredoxin"/>
    <property type="match status" value="1"/>
</dbReference>
<evidence type="ECO:0000256" key="4">
    <source>
        <dbReference type="PIRSR" id="PIRSR000303-1"/>
    </source>
</evidence>
<keyword evidence="2 5" id="KW-0575">Peroxidase</keyword>
<keyword evidence="9" id="KW-1185">Reference proteome</keyword>
<evidence type="ECO:0000259" key="7">
    <source>
        <dbReference type="PROSITE" id="PS51352"/>
    </source>
</evidence>
<feature type="chain" id="PRO_5011649908" description="Glutathione peroxidase" evidence="6">
    <location>
        <begin position="21"/>
        <end position="200"/>
    </location>
</feature>
<feature type="domain" description="Thioredoxin" evidence="7">
    <location>
        <begin position="20"/>
        <end position="198"/>
    </location>
</feature>
<evidence type="ECO:0000313" key="9">
    <source>
        <dbReference type="Proteomes" id="UP000198552"/>
    </source>
</evidence>
<dbReference type="GO" id="GO:0004601">
    <property type="term" value="F:peroxidase activity"/>
    <property type="evidence" value="ECO:0007669"/>
    <property type="project" value="UniProtKB-KW"/>
</dbReference>
<dbReference type="InterPro" id="IPR013766">
    <property type="entry name" value="Thioredoxin_domain"/>
</dbReference>
<dbReference type="PROSITE" id="PS51352">
    <property type="entry name" value="THIOREDOXIN_2"/>
    <property type="match status" value="1"/>
</dbReference>
<accession>A0A1G9S6Z1</accession>
<dbReference type="PRINTS" id="PR01011">
    <property type="entry name" value="GLUTPROXDASE"/>
</dbReference>
<feature type="active site" evidence="4">
    <location>
        <position position="78"/>
    </location>
</feature>
<name>A0A1G9S6Z1_9BURK</name>
<dbReference type="PANTHER" id="PTHR11592:SF44">
    <property type="entry name" value="GLUTATHIONE PEROXIDASE"/>
    <property type="match status" value="1"/>
</dbReference>
<reference evidence="9" key="1">
    <citation type="submission" date="2016-10" db="EMBL/GenBank/DDBJ databases">
        <authorList>
            <person name="Varghese N."/>
            <person name="Submissions S."/>
        </authorList>
    </citation>
    <scope>NUCLEOTIDE SEQUENCE [LARGE SCALE GENOMIC DNA]</scope>
    <source>
        <strain evidence="9">EPL6</strain>
    </source>
</reference>
<dbReference type="InterPro" id="IPR036249">
    <property type="entry name" value="Thioredoxin-like_sf"/>
</dbReference>
<keyword evidence="6" id="KW-0732">Signal</keyword>
<organism evidence="8 9">
    <name type="scientific">Oryzisolibacter propanilivorax</name>
    <dbReference type="NCBI Taxonomy" id="1527607"/>
    <lineage>
        <taxon>Bacteria</taxon>
        <taxon>Pseudomonadati</taxon>
        <taxon>Pseudomonadota</taxon>
        <taxon>Betaproteobacteria</taxon>
        <taxon>Burkholderiales</taxon>
        <taxon>Comamonadaceae</taxon>
        <taxon>Oryzisolibacter</taxon>
    </lineage>
</organism>
<evidence type="ECO:0000256" key="3">
    <source>
        <dbReference type="ARBA" id="ARBA00023002"/>
    </source>
</evidence>
<dbReference type="GO" id="GO:0034599">
    <property type="term" value="P:cellular response to oxidative stress"/>
    <property type="evidence" value="ECO:0007669"/>
    <property type="project" value="TreeGrafter"/>
</dbReference>